<dbReference type="Proteomes" id="UP000095281">
    <property type="component" value="Unplaced"/>
</dbReference>
<evidence type="ECO:0000313" key="1">
    <source>
        <dbReference type="Proteomes" id="UP000095281"/>
    </source>
</evidence>
<evidence type="ECO:0000313" key="2">
    <source>
        <dbReference type="WBParaSite" id="MhA1_Contig800.frz3.gene30"/>
    </source>
</evidence>
<reference evidence="2" key="1">
    <citation type="submission" date="2016-11" db="UniProtKB">
        <authorList>
            <consortium name="WormBaseParasite"/>
        </authorList>
    </citation>
    <scope>IDENTIFICATION</scope>
</reference>
<proteinExistence type="predicted"/>
<keyword evidence="1" id="KW-1185">Reference proteome</keyword>
<protein>
    <submittedName>
        <fullName evidence="2">Ovule protein</fullName>
    </submittedName>
</protein>
<dbReference type="AlphaFoldDB" id="A0A1I8C047"/>
<dbReference type="WBParaSite" id="MhA1_Contig800.frz3.gene30">
    <property type="protein sequence ID" value="MhA1_Contig800.frz3.gene30"/>
    <property type="gene ID" value="MhA1_Contig800.frz3.gene30"/>
</dbReference>
<accession>A0A1I8C047</accession>
<organism evidence="1 2">
    <name type="scientific">Meloidogyne hapla</name>
    <name type="common">Root-knot nematode worm</name>
    <dbReference type="NCBI Taxonomy" id="6305"/>
    <lineage>
        <taxon>Eukaryota</taxon>
        <taxon>Metazoa</taxon>
        <taxon>Ecdysozoa</taxon>
        <taxon>Nematoda</taxon>
        <taxon>Chromadorea</taxon>
        <taxon>Rhabditida</taxon>
        <taxon>Tylenchina</taxon>
        <taxon>Tylenchomorpha</taxon>
        <taxon>Tylenchoidea</taxon>
        <taxon>Meloidogynidae</taxon>
        <taxon>Meloidogyninae</taxon>
        <taxon>Meloidogyne</taxon>
    </lineage>
</organism>
<sequence>MSKWGLVQNALNGEYFLSRVEKLPEVFWVRVSKEKLPEIFNAVKNMEVVDESGGALHPFWEKPEDENVMEPIWKHPDGESMELEIIEEDSEVEKSSMTTSVPDWFEPICVSTPRDSQISMYLDNSSPELLVKPFWDDFPQDNVEKSSTTTTEFEPACTSTPRYSPVSMYYANSSPALQAEPYLADYLQEDESFF</sequence>
<name>A0A1I8C047_MELHA</name>